<evidence type="ECO:0000313" key="3">
    <source>
        <dbReference type="Proteomes" id="UP000076154"/>
    </source>
</evidence>
<gene>
    <name evidence="2" type="ORF">Hypma_008729</name>
</gene>
<proteinExistence type="predicted"/>
<name>A0A369JZH2_HYPMA</name>
<dbReference type="InParanoid" id="A0A369JZH2"/>
<dbReference type="EMBL" id="LUEZ02000045">
    <property type="protein sequence ID" value="RDB24106.1"/>
    <property type="molecule type" value="Genomic_DNA"/>
</dbReference>
<sequence>MSATTYDLFFTGRDDPRCCVVIGEDTKPIYFCFETPERGLIPNIRTTVYRNNKDVCARLEWSPGNHLGSATIGSRQMPMSHLVLPGSSNNARAFISADGRRFEWRQRPDNPTSYDLFSAPNRQIAAFRRYSQPTVVGPSHGLLQYTFIHDVLLVEALLALCLNRWIDTHGV</sequence>
<evidence type="ECO:0000259" key="1">
    <source>
        <dbReference type="Pfam" id="PF20236"/>
    </source>
</evidence>
<dbReference type="OrthoDB" id="3183898at2759"/>
<feature type="domain" description="DUF6593" evidence="1">
    <location>
        <begin position="14"/>
        <end position="136"/>
    </location>
</feature>
<organism evidence="2 3">
    <name type="scientific">Hypsizygus marmoreus</name>
    <name type="common">White beech mushroom</name>
    <name type="synonym">Agaricus marmoreus</name>
    <dbReference type="NCBI Taxonomy" id="39966"/>
    <lineage>
        <taxon>Eukaryota</taxon>
        <taxon>Fungi</taxon>
        <taxon>Dikarya</taxon>
        <taxon>Basidiomycota</taxon>
        <taxon>Agaricomycotina</taxon>
        <taxon>Agaricomycetes</taxon>
        <taxon>Agaricomycetidae</taxon>
        <taxon>Agaricales</taxon>
        <taxon>Tricholomatineae</taxon>
        <taxon>Lyophyllaceae</taxon>
        <taxon>Hypsizygus</taxon>
    </lineage>
</organism>
<keyword evidence="3" id="KW-1185">Reference proteome</keyword>
<dbReference type="InterPro" id="IPR046528">
    <property type="entry name" value="DUF6593"/>
</dbReference>
<dbReference type="Pfam" id="PF20236">
    <property type="entry name" value="DUF6593"/>
    <property type="match status" value="1"/>
</dbReference>
<accession>A0A369JZH2</accession>
<dbReference type="Proteomes" id="UP000076154">
    <property type="component" value="Unassembled WGS sequence"/>
</dbReference>
<evidence type="ECO:0000313" key="2">
    <source>
        <dbReference type="EMBL" id="RDB24106.1"/>
    </source>
</evidence>
<protein>
    <recommendedName>
        <fullName evidence="1">DUF6593 domain-containing protein</fullName>
    </recommendedName>
</protein>
<reference evidence="2" key="1">
    <citation type="submission" date="2018-04" db="EMBL/GenBank/DDBJ databases">
        <title>Whole genome sequencing of Hypsizygus marmoreus.</title>
        <authorList>
            <person name="Choi I.-G."/>
            <person name="Min B."/>
            <person name="Kim J.-G."/>
            <person name="Kim S."/>
            <person name="Oh Y.-L."/>
            <person name="Kong W.-S."/>
            <person name="Park H."/>
            <person name="Jeong J."/>
            <person name="Song E.-S."/>
        </authorList>
    </citation>
    <scope>NUCLEOTIDE SEQUENCE [LARGE SCALE GENOMIC DNA]</scope>
    <source>
        <strain evidence="2">51987-8</strain>
    </source>
</reference>
<dbReference type="AlphaFoldDB" id="A0A369JZH2"/>
<comment type="caution">
    <text evidence="2">The sequence shown here is derived from an EMBL/GenBank/DDBJ whole genome shotgun (WGS) entry which is preliminary data.</text>
</comment>